<dbReference type="RefSeq" id="WP_129045866.1">
    <property type="nucleotide sequence ID" value="NZ_SDHX01000001.1"/>
</dbReference>
<protein>
    <submittedName>
        <fullName evidence="6">DNA polymerase III subunit delta</fullName>
        <ecNumber evidence="6">2.7.7.7</ecNumber>
    </submittedName>
</protein>
<dbReference type="GO" id="GO:0003887">
    <property type="term" value="F:DNA-directed DNA polymerase activity"/>
    <property type="evidence" value="ECO:0007669"/>
    <property type="project" value="UniProtKB-KW"/>
</dbReference>
<dbReference type="SUPFAM" id="SSF52540">
    <property type="entry name" value="P-loop containing nucleoside triphosphate hydrolases"/>
    <property type="match status" value="1"/>
</dbReference>
<dbReference type="InterPro" id="IPR005790">
    <property type="entry name" value="DNA_polIII_delta"/>
</dbReference>
<keyword evidence="7" id="KW-1185">Reference proteome</keyword>
<accession>A0A4Q1C6X9</accession>
<evidence type="ECO:0000256" key="3">
    <source>
        <dbReference type="ARBA" id="ARBA00022705"/>
    </source>
</evidence>
<dbReference type="Gene3D" id="1.10.8.60">
    <property type="match status" value="1"/>
</dbReference>
<reference evidence="6 7" key="1">
    <citation type="submission" date="2019-01" db="EMBL/GenBank/DDBJ databases">
        <title>Lacunisphaera sp. strain TWA-58.</title>
        <authorList>
            <person name="Chen W.-M."/>
        </authorList>
    </citation>
    <scope>NUCLEOTIDE SEQUENCE [LARGE SCALE GENOMIC DNA]</scope>
    <source>
        <strain evidence="6 7">TWA-58</strain>
    </source>
</reference>
<evidence type="ECO:0000313" key="7">
    <source>
        <dbReference type="Proteomes" id="UP000290218"/>
    </source>
</evidence>
<dbReference type="EMBL" id="SDHX01000001">
    <property type="protein sequence ID" value="RXK54502.1"/>
    <property type="molecule type" value="Genomic_DNA"/>
</dbReference>
<keyword evidence="4" id="KW-0239">DNA-directed DNA polymerase</keyword>
<name>A0A4Q1C6X9_9BACT</name>
<dbReference type="PANTHER" id="PTHR34388">
    <property type="entry name" value="DNA POLYMERASE III SUBUNIT DELTA"/>
    <property type="match status" value="1"/>
</dbReference>
<dbReference type="PANTHER" id="PTHR34388:SF1">
    <property type="entry name" value="DNA POLYMERASE III SUBUNIT DELTA"/>
    <property type="match status" value="1"/>
</dbReference>
<evidence type="ECO:0000256" key="2">
    <source>
        <dbReference type="ARBA" id="ARBA00022695"/>
    </source>
</evidence>
<dbReference type="AlphaFoldDB" id="A0A4Q1C6X9"/>
<dbReference type="InterPro" id="IPR010372">
    <property type="entry name" value="DNA_pol3_delta_N"/>
</dbReference>
<evidence type="ECO:0000313" key="6">
    <source>
        <dbReference type="EMBL" id="RXK54502.1"/>
    </source>
</evidence>
<dbReference type="Pfam" id="PF06144">
    <property type="entry name" value="DNA_pol3_delta"/>
    <property type="match status" value="1"/>
</dbReference>
<evidence type="ECO:0000256" key="1">
    <source>
        <dbReference type="ARBA" id="ARBA00022679"/>
    </source>
</evidence>
<keyword evidence="3" id="KW-0235">DNA replication</keyword>
<dbReference type="NCBIfam" id="TIGR01128">
    <property type="entry name" value="holA"/>
    <property type="match status" value="1"/>
</dbReference>
<evidence type="ECO:0000256" key="4">
    <source>
        <dbReference type="ARBA" id="ARBA00022932"/>
    </source>
</evidence>
<evidence type="ECO:0000259" key="5">
    <source>
        <dbReference type="Pfam" id="PF06144"/>
    </source>
</evidence>
<dbReference type="GO" id="GO:0003677">
    <property type="term" value="F:DNA binding"/>
    <property type="evidence" value="ECO:0007669"/>
    <property type="project" value="InterPro"/>
</dbReference>
<organism evidence="6 7">
    <name type="scientific">Oleiharenicola lentus</name>
    <dbReference type="NCBI Taxonomy" id="2508720"/>
    <lineage>
        <taxon>Bacteria</taxon>
        <taxon>Pseudomonadati</taxon>
        <taxon>Verrucomicrobiota</taxon>
        <taxon>Opitutia</taxon>
        <taxon>Opitutales</taxon>
        <taxon>Opitutaceae</taxon>
        <taxon>Oleiharenicola</taxon>
    </lineage>
</organism>
<dbReference type="Gene3D" id="3.40.50.300">
    <property type="entry name" value="P-loop containing nucleotide triphosphate hydrolases"/>
    <property type="match status" value="1"/>
</dbReference>
<dbReference type="Proteomes" id="UP000290218">
    <property type="component" value="Unassembled WGS sequence"/>
</dbReference>
<dbReference type="GO" id="GO:0006261">
    <property type="term" value="P:DNA-templated DNA replication"/>
    <property type="evidence" value="ECO:0007669"/>
    <property type="project" value="TreeGrafter"/>
</dbReference>
<sequence>MPKATTKAFTFVCGPDDFLVNRLGKERFDALVAEAQADDFSREVINGFAGNVDEVEAAVNRFRDAVQTVPMFGGKRVVWLKDVSFLADNVTGRAEGTLKQVEALQEILEKVNPDEVAVVVTAAPVDRRRSFPKWCEANGDFTLTGGDGEGAAEALAGVALAEARACGVSFGDGALEILLTKVGSNTRLLTEEIHKLANYVGQDGGTIEAAHVVELTPNMAEGDFFEAAERFFAGDLPGTLRALQQHFFTGGDARPIISSLQNRNRILIQARVLIDAGDLRAPGPYGFDKAAWARAQGTYAKHFGGDTEKSAYNLFTQNQWYAGKLVSTGKLPTLRRLIDNQQEFLAAFETIIQRPNDQETVLREMAVRCLT</sequence>
<comment type="caution">
    <text evidence="6">The sequence shown here is derived from an EMBL/GenBank/DDBJ whole genome shotgun (WGS) entry which is preliminary data.</text>
</comment>
<feature type="domain" description="DNA polymerase III delta N-terminal" evidence="5">
    <location>
        <begin position="12"/>
        <end position="130"/>
    </location>
</feature>
<gene>
    <name evidence="6" type="primary">holA</name>
    <name evidence="6" type="ORF">ESB00_00965</name>
</gene>
<keyword evidence="2 6" id="KW-0548">Nucleotidyltransferase</keyword>
<dbReference type="OrthoDB" id="9769666at2"/>
<proteinExistence type="predicted"/>
<dbReference type="GO" id="GO:0009360">
    <property type="term" value="C:DNA polymerase III complex"/>
    <property type="evidence" value="ECO:0007669"/>
    <property type="project" value="InterPro"/>
</dbReference>
<keyword evidence="1 6" id="KW-0808">Transferase</keyword>
<dbReference type="EC" id="2.7.7.7" evidence="6"/>
<dbReference type="InterPro" id="IPR027417">
    <property type="entry name" value="P-loop_NTPase"/>
</dbReference>